<name>A0ABS5NVM5_9BACI</name>
<sequence>MKKLIRITALILLGLVLLTYYKPTKYKSENLPFYEYTDILTGQEWRVVKVDNEINEFPINIFDRLSGSRYGEYIELRNELDTLEKVKEDNEEIHRNYNDSRYTGGLTLDDLGYNGGSTLNDWELTSLLHKEAQKRLKKQHDLYLDASNKAYDLKGEMKMWEGLLTTEAWELRNTVSIMRIVSIVALLLVIFYSKIFKLSKKVFSFIIND</sequence>
<proteinExistence type="predicted"/>
<dbReference type="Proteomes" id="UP000681027">
    <property type="component" value="Unassembled WGS sequence"/>
</dbReference>
<keyword evidence="1" id="KW-1133">Transmembrane helix</keyword>
<accession>A0ABS5NVM5</accession>
<reference evidence="2 3" key="1">
    <citation type="submission" date="2021-05" db="EMBL/GenBank/DDBJ databases">
        <title>Novel Bacillus species.</title>
        <authorList>
            <person name="Liu G."/>
        </authorList>
    </citation>
    <scope>NUCLEOTIDE SEQUENCE [LARGE SCALE GENOMIC DNA]</scope>
    <source>
        <strain evidence="2 3">FJAT-49705</strain>
    </source>
</reference>
<organism evidence="2 3">
    <name type="scientific">Cytobacillus citreus</name>
    <dbReference type="NCBI Taxonomy" id="2833586"/>
    <lineage>
        <taxon>Bacteria</taxon>
        <taxon>Bacillati</taxon>
        <taxon>Bacillota</taxon>
        <taxon>Bacilli</taxon>
        <taxon>Bacillales</taxon>
        <taxon>Bacillaceae</taxon>
        <taxon>Cytobacillus</taxon>
    </lineage>
</organism>
<evidence type="ECO:0000313" key="2">
    <source>
        <dbReference type="EMBL" id="MBS4191178.1"/>
    </source>
</evidence>
<evidence type="ECO:0000313" key="3">
    <source>
        <dbReference type="Proteomes" id="UP000681027"/>
    </source>
</evidence>
<comment type="caution">
    <text evidence="2">The sequence shown here is derived from an EMBL/GenBank/DDBJ whole genome shotgun (WGS) entry which is preliminary data.</text>
</comment>
<gene>
    <name evidence="2" type="ORF">KHA94_13395</name>
</gene>
<keyword evidence="3" id="KW-1185">Reference proteome</keyword>
<feature type="transmembrane region" description="Helical" evidence="1">
    <location>
        <begin position="177"/>
        <end position="196"/>
    </location>
</feature>
<evidence type="ECO:0000256" key="1">
    <source>
        <dbReference type="SAM" id="Phobius"/>
    </source>
</evidence>
<dbReference type="RefSeq" id="WP_213102638.1">
    <property type="nucleotide sequence ID" value="NZ_JAGYPM010000003.1"/>
</dbReference>
<protein>
    <submittedName>
        <fullName evidence="2">Uncharacterized protein</fullName>
    </submittedName>
</protein>
<keyword evidence="1" id="KW-0812">Transmembrane</keyword>
<keyword evidence="1" id="KW-0472">Membrane</keyword>
<dbReference type="EMBL" id="JAGYPM010000003">
    <property type="protein sequence ID" value="MBS4191178.1"/>
    <property type="molecule type" value="Genomic_DNA"/>
</dbReference>